<dbReference type="GO" id="GO:0043565">
    <property type="term" value="F:sequence-specific DNA binding"/>
    <property type="evidence" value="ECO:0000318"/>
    <property type="project" value="GO_Central"/>
</dbReference>
<evidence type="ECO:0000313" key="5">
    <source>
        <dbReference type="EMBL" id="KMZ58669.1"/>
    </source>
</evidence>
<dbReference type="PROSITE" id="PS50985">
    <property type="entry name" value="GRAS"/>
    <property type="match status" value="1"/>
</dbReference>
<feature type="region of interest" description="Leucine repeat II (LRII)" evidence="3">
    <location>
        <begin position="540"/>
        <end position="572"/>
    </location>
</feature>
<dbReference type="GO" id="GO:0048366">
    <property type="term" value="P:leaf development"/>
    <property type="evidence" value="ECO:0000318"/>
    <property type="project" value="GO_Central"/>
</dbReference>
<evidence type="ECO:0000256" key="3">
    <source>
        <dbReference type="PROSITE-ProRule" id="PRU01191"/>
    </source>
</evidence>
<keyword evidence="2" id="KW-0804">Transcription</keyword>
<comment type="caution">
    <text evidence="3">Lacks conserved residue(s) required for the propagation of feature annotation.</text>
</comment>
<feature type="short sequence motif" description="LxCxE motif" evidence="3">
    <location>
        <begin position="393"/>
        <end position="397"/>
    </location>
</feature>
<feature type="short sequence motif" description="VHIID" evidence="3">
    <location>
        <begin position="496"/>
        <end position="500"/>
    </location>
</feature>
<proteinExistence type="inferred from homology"/>
<dbReference type="InterPro" id="IPR005202">
    <property type="entry name" value="TF_GRAS"/>
</dbReference>
<dbReference type="OrthoDB" id="757063at2759"/>
<feature type="region of interest" description="Disordered" evidence="4">
    <location>
        <begin position="76"/>
        <end position="96"/>
    </location>
</feature>
<sequence length="747" mass="82695">MASSSSSFLLHPPLPPPSFYCHDTTAITPDINSTATAIYNTNNNNANHFFYSTNQQPRPEEEIIFSFTRGRKRRMVRKRTASEIDDEPSPFDRGSHSYHHHVAVPPQSSTVFDGDLQGQPNIINPFLNIQSPSSLYPLPSLHPPPIQPPVCGLSGLPVFSSDGTTMVTQNNHGPVGMPDSSLNENDSAVAATAWVDRLIRDLIGNSSTDVTVAQLIQSVREIIQPSNPNLASVIEYRLRSLSAADSTPPSQLPPIPCGRFHSSTVTATDRPPFPSSFQHYQTPVPTTMVQQSNNSRVMTAVDHSFTSNEPSPIIQFSNWEETRLLPVATPQSTPPPPQPPHRQQQPQFQKPICTAKTETTTATTIAIVRSRRAEELRKKKRDEEGLHLLTLLLQCAEAVSGDNLEEAKKMLVEISELSTPYGTSAQRVAAYFSEAITARILSSYLEIYSPFRLNRWQTQKLAGAFQVFNGICPFIKFSHFTANQAIQEAFEREEKVHIIDLDVMQGLQWPGLFHILASRPGGPPSVKLTGLGTNMDALEATGKRLSDFAETLGLPFEFFPVAEKVGNLDVERLNVSKKEAVAVHWLHHSLYDVVGSDTNTLWLLQRLAPKVVTMVEQDLSQTGTFLARFVEAIHYYSALFDSLGASYSEESHERQVVEQQLLAREIRNVLAVGGPARTGEVKFTNWREKLRHSGFRLSSLAGNAATQASLLLGMFPCDGYTLVQENGTLKLGWKDLCLLTASAWKPI</sequence>
<dbReference type="GO" id="GO:0051457">
    <property type="term" value="P:maintenance of protein location in nucleus"/>
    <property type="evidence" value="ECO:0000318"/>
    <property type="project" value="GO_Central"/>
</dbReference>
<dbReference type="GO" id="GO:0003700">
    <property type="term" value="F:DNA-binding transcription factor activity"/>
    <property type="evidence" value="ECO:0000318"/>
    <property type="project" value="GO_Central"/>
</dbReference>
<dbReference type="AlphaFoldDB" id="A0A0K9NPH8"/>
<gene>
    <name evidence="5" type="ORF">ZOSMA_74G00100</name>
</gene>
<keyword evidence="1" id="KW-0805">Transcription regulation</keyword>
<dbReference type="GO" id="GO:0005634">
    <property type="term" value="C:nucleus"/>
    <property type="evidence" value="ECO:0000318"/>
    <property type="project" value="GO_Central"/>
</dbReference>
<reference evidence="6" key="1">
    <citation type="journal article" date="2016" name="Nature">
        <title>The genome of the seagrass Zostera marina reveals angiosperm adaptation to the sea.</title>
        <authorList>
            <person name="Olsen J.L."/>
            <person name="Rouze P."/>
            <person name="Verhelst B."/>
            <person name="Lin Y.-C."/>
            <person name="Bayer T."/>
            <person name="Collen J."/>
            <person name="Dattolo E."/>
            <person name="De Paoli E."/>
            <person name="Dittami S."/>
            <person name="Maumus F."/>
            <person name="Michel G."/>
            <person name="Kersting A."/>
            <person name="Lauritano C."/>
            <person name="Lohaus R."/>
            <person name="Toepel M."/>
            <person name="Tonon T."/>
            <person name="Vanneste K."/>
            <person name="Amirebrahimi M."/>
            <person name="Brakel J."/>
            <person name="Bostroem C."/>
            <person name="Chovatia M."/>
            <person name="Grimwood J."/>
            <person name="Jenkins J.W."/>
            <person name="Jueterbock A."/>
            <person name="Mraz A."/>
            <person name="Stam W.T."/>
            <person name="Tice H."/>
            <person name="Bornberg-Bauer E."/>
            <person name="Green P.J."/>
            <person name="Pearson G.A."/>
            <person name="Procaccini G."/>
            <person name="Duarte C.M."/>
            <person name="Schmutz J."/>
            <person name="Reusch T.B.H."/>
            <person name="Van de Peer Y."/>
        </authorList>
    </citation>
    <scope>NUCLEOTIDE SEQUENCE [LARGE SCALE GENOMIC DNA]</scope>
    <source>
        <strain evidence="6">cv. Finnish</strain>
    </source>
</reference>
<keyword evidence="6" id="KW-1185">Reference proteome</keyword>
<evidence type="ECO:0000313" key="6">
    <source>
        <dbReference type="Proteomes" id="UP000036987"/>
    </source>
</evidence>
<dbReference type="GO" id="GO:0009956">
    <property type="term" value="P:radial pattern formation"/>
    <property type="evidence" value="ECO:0000318"/>
    <property type="project" value="GO_Central"/>
</dbReference>
<evidence type="ECO:0000256" key="1">
    <source>
        <dbReference type="ARBA" id="ARBA00023015"/>
    </source>
</evidence>
<accession>A0A0K9NPH8</accession>
<comment type="caution">
    <text evidence="5">The sequence shown here is derived from an EMBL/GenBank/DDBJ whole genome shotgun (WGS) entry which is preliminary data.</text>
</comment>
<dbReference type="GO" id="GO:0090610">
    <property type="term" value="P:bundle sheath cell fate specification"/>
    <property type="evidence" value="ECO:0000318"/>
    <property type="project" value="GO_Central"/>
</dbReference>
<dbReference type="Pfam" id="PF03514">
    <property type="entry name" value="GRAS"/>
    <property type="match status" value="1"/>
</dbReference>
<dbReference type="OMA" id="VSATAWI"/>
<dbReference type="GO" id="GO:0006355">
    <property type="term" value="P:regulation of DNA-templated transcription"/>
    <property type="evidence" value="ECO:0000318"/>
    <property type="project" value="GO_Central"/>
</dbReference>
<name>A0A0K9NPH8_ZOSMR</name>
<dbReference type="GO" id="GO:0009630">
    <property type="term" value="P:gravitropism"/>
    <property type="evidence" value="ECO:0000318"/>
    <property type="project" value="GO_Central"/>
</dbReference>
<dbReference type="PANTHER" id="PTHR31636">
    <property type="entry name" value="OSJNBA0084A10.13 PROTEIN-RELATED"/>
    <property type="match status" value="1"/>
</dbReference>
<evidence type="ECO:0000256" key="4">
    <source>
        <dbReference type="SAM" id="MobiDB-lite"/>
    </source>
</evidence>
<feature type="region of interest" description="VHIID" evidence="3">
    <location>
        <begin position="465"/>
        <end position="530"/>
    </location>
</feature>
<dbReference type="GO" id="GO:0008356">
    <property type="term" value="P:asymmetric cell division"/>
    <property type="evidence" value="ECO:0000318"/>
    <property type="project" value="GO_Central"/>
</dbReference>
<organism evidence="5 6">
    <name type="scientific">Zostera marina</name>
    <name type="common">Eelgrass</name>
    <dbReference type="NCBI Taxonomy" id="29655"/>
    <lineage>
        <taxon>Eukaryota</taxon>
        <taxon>Viridiplantae</taxon>
        <taxon>Streptophyta</taxon>
        <taxon>Embryophyta</taxon>
        <taxon>Tracheophyta</taxon>
        <taxon>Spermatophyta</taxon>
        <taxon>Magnoliopsida</taxon>
        <taxon>Liliopsida</taxon>
        <taxon>Zosteraceae</taxon>
        <taxon>Zostera</taxon>
    </lineage>
</organism>
<dbReference type="EMBL" id="LFYR01001898">
    <property type="protein sequence ID" value="KMZ58669.1"/>
    <property type="molecule type" value="Genomic_DNA"/>
</dbReference>
<protein>
    <submittedName>
        <fullName evidence="5">Scarecrow transcription factor family protein</fullName>
    </submittedName>
</protein>
<comment type="similarity">
    <text evidence="3">Belongs to the GRAS family.</text>
</comment>
<feature type="region of interest" description="Leucine repeat I (LRI)" evidence="3">
    <location>
        <begin position="386"/>
        <end position="446"/>
    </location>
</feature>
<dbReference type="Proteomes" id="UP000036987">
    <property type="component" value="Unassembled WGS sequence"/>
</dbReference>
<evidence type="ECO:0000256" key="2">
    <source>
        <dbReference type="ARBA" id="ARBA00023163"/>
    </source>
</evidence>
<feature type="region of interest" description="SAW" evidence="3">
    <location>
        <begin position="671"/>
        <end position="745"/>
    </location>
</feature>
<feature type="region of interest" description="Disordered" evidence="4">
    <location>
        <begin position="327"/>
        <end position="348"/>
    </location>
</feature>